<reference evidence="2" key="1">
    <citation type="submission" date="2012-09" db="EMBL/GenBank/DDBJ databases">
        <authorList>
            <person name="Martin A.A."/>
        </authorList>
    </citation>
    <scope>NUCLEOTIDE SEQUENCE</scope>
</reference>
<dbReference type="Pfam" id="PF12937">
    <property type="entry name" value="F-box-like"/>
    <property type="match status" value="1"/>
</dbReference>
<dbReference type="CDD" id="cd09917">
    <property type="entry name" value="F-box_SF"/>
    <property type="match status" value="1"/>
</dbReference>
<keyword evidence="2" id="KW-1185">Reference proteome</keyword>
<dbReference type="AlphaFoldDB" id="A0A0K0CY50"/>
<evidence type="ECO:0000313" key="2">
    <source>
        <dbReference type="Proteomes" id="UP000035642"/>
    </source>
</evidence>
<dbReference type="Gene3D" id="1.20.1280.50">
    <property type="match status" value="1"/>
</dbReference>
<accession>A0A0K0CY50</accession>
<dbReference type="SMART" id="SM00256">
    <property type="entry name" value="FBOX"/>
    <property type="match status" value="1"/>
</dbReference>
<dbReference type="WBParaSite" id="ACAC_0000254901-mRNA-1">
    <property type="protein sequence ID" value="ACAC_0000254901-mRNA-1"/>
    <property type="gene ID" value="ACAC_0000254901"/>
</dbReference>
<sequence>MSDSLKNSCPSSCQYRAPTLLKCAVTASVTCNKWKSEVMVPGCFPLPDEVVLSILLFLDGEDVRSFGNTCRRFRKLIIVNKRKLRSPELQWHEAYLVFGRRISLSRFNDPLPKRTARVAASVLAGHWEFTEDEFMRDFANLFFVISPDIMYIKCKDLDDHIAEIVRRSVVNMSGKTLALEMDKCSIGENGLRCFFKYFSPFYLHIAGRFDRSMISDQVLPLSNLFSLFIGVNSSDLETRTRISGTTVRKIVNNWFRWYSDNQRKDIAQLHILLGVTVELKYAGMCQPSMVLGQHCGFNKVYVITVACSGGLDCHVLAIRVFLLISVLISLSIKLYSALLSTRIHFGIKGLPRDPSQLCDTIELQLSVLVRGHDELSQPKQLLSLFIALSACQMSVGMRIPELVLVDTLKRTRRKRNLQTPNTIQKCCTLHLSAFFCEEKILSGSIADVKRSSRIGKAYDF</sequence>
<evidence type="ECO:0000259" key="1">
    <source>
        <dbReference type="PROSITE" id="PS50181"/>
    </source>
</evidence>
<dbReference type="Proteomes" id="UP000035642">
    <property type="component" value="Unassembled WGS sequence"/>
</dbReference>
<dbReference type="PROSITE" id="PS50181">
    <property type="entry name" value="FBOX"/>
    <property type="match status" value="1"/>
</dbReference>
<reference evidence="3" key="2">
    <citation type="submission" date="2016-04" db="UniProtKB">
        <authorList>
            <consortium name="WormBaseParasite"/>
        </authorList>
    </citation>
    <scope>IDENTIFICATION</scope>
</reference>
<dbReference type="SUPFAM" id="SSF81383">
    <property type="entry name" value="F-box domain"/>
    <property type="match status" value="1"/>
</dbReference>
<organism evidence="2 3">
    <name type="scientific">Angiostrongylus cantonensis</name>
    <name type="common">Rat lungworm</name>
    <dbReference type="NCBI Taxonomy" id="6313"/>
    <lineage>
        <taxon>Eukaryota</taxon>
        <taxon>Metazoa</taxon>
        <taxon>Ecdysozoa</taxon>
        <taxon>Nematoda</taxon>
        <taxon>Chromadorea</taxon>
        <taxon>Rhabditida</taxon>
        <taxon>Rhabditina</taxon>
        <taxon>Rhabditomorpha</taxon>
        <taxon>Strongyloidea</taxon>
        <taxon>Metastrongylidae</taxon>
        <taxon>Angiostrongylus</taxon>
    </lineage>
</organism>
<dbReference type="InterPro" id="IPR001810">
    <property type="entry name" value="F-box_dom"/>
</dbReference>
<dbReference type="InterPro" id="IPR036047">
    <property type="entry name" value="F-box-like_dom_sf"/>
</dbReference>
<name>A0A0K0CY50_ANGCA</name>
<evidence type="ECO:0000313" key="3">
    <source>
        <dbReference type="WBParaSite" id="ACAC_0000254901-mRNA-1"/>
    </source>
</evidence>
<proteinExistence type="predicted"/>
<feature type="domain" description="F-box" evidence="1">
    <location>
        <begin position="46"/>
        <end position="94"/>
    </location>
</feature>
<protein>
    <submittedName>
        <fullName evidence="3">F-box domain-containing protein</fullName>
    </submittedName>
</protein>